<organism evidence="3">
    <name type="scientific">Laccaria bicolor (strain S238N-H82 / ATCC MYA-4686)</name>
    <name type="common">Bicoloured deceiver</name>
    <name type="synonym">Laccaria laccata var. bicolor</name>
    <dbReference type="NCBI Taxonomy" id="486041"/>
    <lineage>
        <taxon>Eukaryota</taxon>
        <taxon>Fungi</taxon>
        <taxon>Dikarya</taxon>
        <taxon>Basidiomycota</taxon>
        <taxon>Agaricomycotina</taxon>
        <taxon>Agaricomycetes</taxon>
        <taxon>Agaricomycetidae</taxon>
        <taxon>Agaricales</taxon>
        <taxon>Agaricineae</taxon>
        <taxon>Hydnangiaceae</taxon>
        <taxon>Laccaria</taxon>
    </lineage>
</organism>
<evidence type="ECO:0000313" key="2">
    <source>
        <dbReference type="EMBL" id="EDR08988.1"/>
    </source>
</evidence>
<dbReference type="OrthoDB" id="7777654at2759"/>
<sequence>MFVPAHVIRSSGCGGRRDRYGFGVVEGSNLTTKATKSTKRLQSQLARLHLDPQWLLVWHEAVQQFGLSHIVQPCASMFLHATPSPTNYGIYPYHPCHWHSLRILFAPNPTLKRSMPIPAKSLQQTTKLSVDHSTVNGRHMYLNGVHSTANANLPSQFDAQAMDACSVNVVYNGMTTYKIGESLRKMNEKIADTYVSCSNTICIAVFVALVRHVVLVIAAIPGIIEKSSTIGAVAVALIVMGLGTGLFKANYFYMFINVSANGSHKNQRNSHI</sequence>
<dbReference type="Proteomes" id="UP000001194">
    <property type="component" value="Unassembled WGS sequence"/>
</dbReference>
<dbReference type="EMBL" id="DS547100">
    <property type="protein sequence ID" value="EDR08988.1"/>
    <property type="molecule type" value="Genomic_DNA"/>
</dbReference>
<accession>B0D9B5</accession>
<dbReference type="RefSeq" id="XP_001880301.1">
    <property type="nucleotide sequence ID" value="XM_001880266.1"/>
</dbReference>
<dbReference type="HOGENOM" id="CLU_1023320_0_0_1"/>
<proteinExistence type="predicted"/>
<dbReference type="KEGG" id="lbc:LACBIDRAFT_326642"/>
<keyword evidence="3" id="KW-1185">Reference proteome</keyword>
<dbReference type="Gene3D" id="1.20.1250.20">
    <property type="entry name" value="MFS general substrate transporter like domains"/>
    <property type="match status" value="1"/>
</dbReference>
<evidence type="ECO:0000256" key="1">
    <source>
        <dbReference type="SAM" id="Phobius"/>
    </source>
</evidence>
<feature type="transmembrane region" description="Helical" evidence="1">
    <location>
        <begin position="194"/>
        <end position="224"/>
    </location>
</feature>
<dbReference type="AlphaFoldDB" id="B0D9B5"/>
<name>B0D9B5_LACBS</name>
<protein>
    <submittedName>
        <fullName evidence="2">Oligopeptide transporter</fullName>
    </submittedName>
</protein>
<feature type="transmembrane region" description="Helical" evidence="1">
    <location>
        <begin position="230"/>
        <end position="247"/>
    </location>
</feature>
<dbReference type="GeneID" id="6076184"/>
<dbReference type="InParanoid" id="B0D9B5"/>
<dbReference type="InterPro" id="IPR036259">
    <property type="entry name" value="MFS_trans_sf"/>
</dbReference>
<keyword evidence="1" id="KW-1133">Transmembrane helix</keyword>
<reference evidence="2 3" key="1">
    <citation type="journal article" date="2008" name="Nature">
        <title>The genome of Laccaria bicolor provides insights into mycorrhizal symbiosis.</title>
        <authorList>
            <person name="Martin F."/>
            <person name="Aerts A."/>
            <person name="Ahren D."/>
            <person name="Brun A."/>
            <person name="Danchin E.G.J."/>
            <person name="Duchaussoy F."/>
            <person name="Gibon J."/>
            <person name="Kohler A."/>
            <person name="Lindquist E."/>
            <person name="Pereda V."/>
            <person name="Salamov A."/>
            <person name="Shapiro H.J."/>
            <person name="Wuyts J."/>
            <person name="Blaudez D."/>
            <person name="Buee M."/>
            <person name="Brokstein P."/>
            <person name="Canbaeck B."/>
            <person name="Cohen D."/>
            <person name="Courty P.E."/>
            <person name="Coutinho P.M."/>
            <person name="Delaruelle C."/>
            <person name="Detter J.C."/>
            <person name="Deveau A."/>
            <person name="DiFazio S."/>
            <person name="Duplessis S."/>
            <person name="Fraissinet-Tachet L."/>
            <person name="Lucic E."/>
            <person name="Frey-Klett P."/>
            <person name="Fourrey C."/>
            <person name="Feussner I."/>
            <person name="Gay G."/>
            <person name="Grimwood J."/>
            <person name="Hoegger P.J."/>
            <person name="Jain P."/>
            <person name="Kilaru S."/>
            <person name="Labbe J."/>
            <person name="Lin Y.C."/>
            <person name="Legue V."/>
            <person name="Le Tacon F."/>
            <person name="Marmeisse R."/>
            <person name="Melayah D."/>
            <person name="Montanini B."/>
            <person name="Muratet M."/>
            <person name="Nehls U."/>
            <person name="Niculita-Hirzel H."/>
            <person name="Oudot-Le Secq M.P."/>
            <person name="Peter M."/>
            <person name="Quesneville H."/>
            <person name="Rajashekar B."/>
            <person name="Reich M."/>
            <person name="Rouhier N."/>
            <person name="Schmutz J."/>
            <person name="Yin T."/>
            <person name="Chalot M."/>
            <person name="Henrissat B."/>
            <person name="Kuees U."/>
            <person name="Lucas S."/>
            <person name="Van de Peer Y."/>
            <person name="Podila G.K."/>
            <person name="Polle A."/>
            <person name="Pukkila P.J."/>
            <person name="Richardson P.M."/>
            <person name="Rouze P."/>
            <person name="Sanders I.R."/>
            <person name="Stajich J.E."/>
            <person name="Tunlid A."/>
            <person name="Tuskan G."/>
            <person name="Grigoriev I.V."/>
        </authorList>
    </citation>
    <scope>NUCLEOTIDE SEQUENCE [LARGE SCALE GENOMIC DNA]</scope>
    <source>
        <strain evidence="3">S238N-H82 / ATCC MYA-4686</strain>
    </source>
</reference>
<keyword evidence="1" id="KW-0812">Transmembrane</keyword>
<keyword evidence="1" id="KW-0472">Membrane</keyword>
<gene>
    <name evidence="2" type="ORF">LACBIDRAFT_326642</name>
</gene>
<evidence type="ECO:0000313" key="3">
    <source>
        <dbReference type="Proteomes" id="UP000001194"/>
    </source>
</evidence>